<evidence type="ECO:0000256" key="1">
    <source>
        <dbReference type="ARBA" id="ARBA00009013"/>
    </source>
</evidence>
<accession>I0GXP8</accession>
<dbReference type="Proteomes" id="UP000007882">
    <property type="component" value="Chromosome"/>
</dbReference>
<dbReference type="eggNOG" id="COG1366">
    <property type="taxonomic scope" value="Bacteria"/>
</dbReference>
<name>I0GXP8_ACTM4</name>
<dbReference type="CDD" id="cd07043">
    <property type="entry name" value="STAS_anti-anti-sigma_factors"/>
    <property type="match status" value="1"/>
</dbReference>
<evidence type="ECO:0000256" key="2">
    <source>
        <dbReference type="RuleBase" id="RU003749"/>
    </source>
</evidence>
<dbReference type="Pfam" id="PF01740">
    <property type="entry name" value="STAS"/>
    <property type="match status" value="1"/>
</dbReference>
<dbReference type="InterPro" id="IPR002645">
    <property type="entry name" value="STAS_dom"/>
</dbReference>
<organism evidence="4 5">
    <name type="scientific">Actinoplanes missouriensis (strain ATCC 14538 / DSM 43046 / CBS 188.64 / JCM 3121 / NBRC 102363 / NCIMB 12654 / NRRL B-3342 / UNCC 431)</name>
    <dbReference type="NCBI Taxonomy" id="512565"/>
    <lineage>
        <taxon>Bacteria</taxon>
        <taxon>Bacillati</taxon>
        <taxon>Actinomycetota</taxon>
        <taxon>Actinomycetes</taxon>
        <taxon>Micromonosporales</taxon>
        <taxon>Micromonosporaceae</taxon>
        <taxon>Actinoplanes</taxon>
    </lineage>
</organism>
<protein>
    <recommendedName>
        <fullName evidence="2">Anti-sigma factor antagonist</fullName>
    </recommendedName>
</protein>
<dbReference type="NCBIfam" id="TIGR00377">
    <property type="entry name" value="ant_ant_sig"/>
    <property type="match status" value="1"/>
</dbReference>
<dbReference type="OrthoDB" id="3404017at2"/>
<gene>
    <name evidence="4" type="ordered locus">AMIS_3150</name>
</gene>
<dbReference type="STRING" id="512565.AMIS_3150"/>
<dbReference type="SUPFAM" id="SSF52091">
    <property type="entry name" value="SpoIIaa-like"/>
    <property type="match status" value="1"/>
</dbReference>
<comment type="similarity">
    <text evidence="1 2">Belongs to the anti-sigma-factor antagonist family.</text>
</comment>
<dbReference type="PROSITE" id="PS50801">
    <property type="entry name" value="STAS"/>
    <property type="match status" value="1"/>
</dbReference>
<feature type="domain" description="STAS" evidence="3">
    <location>
        <begin position="12"/>
        <end position="97"/>
    </location>
</feature>
<reference evidence="4 5" key="1">
    <citation type="submission" date="2012-02" db="EMBL/GenBank/DDBJ databases">
        <title>Complete genome sequence of Actinoplanes missouriensis 431 (= NBRC 102363).</title>
        <authorList>
            <person name="Ohnishi Y."/>
            <person name="Ishikawa J."/>
            <person name="Sekine M."/>
            <person name="Hosoyama A."/>
            <person name="Harada T."/>
            <person name="Narita H."/>
            <person name="Hata T."/>
            <person name="Konno Y."/>
            <person name="Tutikane K."/>
            <person name="Fujita N."/>
            <person name="Horinouchi S."/>
            <person name="Hayakawa M."/>
        </authorList>
    </citation>
    <scope>NUCLEOTIDE SEQUENCE [LARGE SCALE GENOMIC DNA]</scope>
    <source>
        <strain evidence="5">ATCC 14538 / DSM 43046 / CBS 188.64 / JCM 3121 / NBRC 102363 / NCIMB 12654 / NRRL B-3342 / UNCC 431</strain>
    </source>
</reference>
<dbReference type="KEGG" id="ams:AMIS_3150"/>
<dbReference type="PATRIC" id="fig|512565.3.peg.316"/>
<dbReference type="RefSeq" id="WP_014440435.1">
    <property type="nucleotide sequence ID" value="NC_017093.1"/>
</dbReference>
<dbReference type="Gene3D" id="3.30.750.24">
    <property type="entry name" value="STAS domain"/>
    <property type="match status" value="1"/>
</dbReference>
<dbReference type="AlphaFoldDB" id="I0GXP8"/>
<keyword evidence="5" id="KW-1185">Reference proteome</keyword>
<dbReference type="InterPro" id="IPR036513">
    <property type="entry name" value="STAS_dom_sf"/>
</dbReference>
<evidence type="ECO:0000313" key="4">
    <source>
        <dbReference type="EMBL" id="BAL85535.1"/>
    </source>
</evidence>
<dbReference type="HOGENOM" id="CLU_115403_3_4_11"/>
<evidence type="ECO:0000259" key="3">
    <source>
        <dbReference type="PROSITE" id="PS50801"/>
    </source>
</evidence>
<dbReference type="PANTHER" id="PTHR33495">
    <property type="entry name" value="ANTI-SIGMA FACTOR ANTAGONIST TM_1081-RELATED-RELATED"/>
    <property type="match status" value="1"/>
</dbReference>
<dbReference type="EMBL" id="AP012319">
    <property type="protein sequence ID" value="BAL85535.1"/>
    <property type="molecule type" value="Genomic_DNA"/>
</dbReference>
<evidence type="ECO:0000313" key="5">
    <source>
        <dbReference type="Proteomes" id="UP000007882"/>
    </source>
</evidence>
<proteinExistence type="inferred from homology"/>
<dbReference type="InterPro" id="IPR003658">
    <property type="entry name" value="Anti-sigma_ant"/>
</dbReference>
<sequence>MDNAIRTTVADDGTVTVTVLGEIDYSRADDVAQSIRDALIDWSATLVRVDLRDASFIDSTGLGALIEGYRDVTERGGQFLVVNPTESFRRVLDVTGLAGFFGLISSSAGGAIDEARPERTSATGA</sequence>
<dbReference type="GO" id="GO:0043856">
    <property type="term" value="F:anti-sigma factor antagonist activity"/>
    <property type="evidence" value="ECO:0007669"/>
    <property type="project" value="InterPro"/>
</dbReference>